<dbReference type="AlphaFoldDB" id="A0A0M1VTV6"/>
<evidence type="ECO:0000256" key="4">
    <source>
        <dbReference type="ARBA" id="ARBA00022552"/>
    </source>
</evidence>
<dbReference type="Proteomes" id="UP000004925">
    <property type="component" value="Unassembled WGS sequence"/>
</dbReference>
<dbReference type="CDD" id="cd18084">
    <property type="entry name" value="RsmE-like"/>
    <property type="match status" value="1"/>
</dbReference>
<dbReference type="EMBL" id="ACDE02000019">
    <property type="protein sequence ID" value="EEO40072.1"/>
    <property type="molecule type" value="Genomic_DNA"/>
</dbReference>
<comment type="similarity">
    <text evidence="2 10">Belongs to the RNA methyltransferase RsmE family.</text>
</comment>
<evidence type="ECO:0000256" key="2">
    <source>
        <dbReference type="ARBA" id="ARBA00005528"/>
    </source>
</evidence>
<keyword evidence="4 10" id="KW-0698">rRNA processing</keyword>
<accession>A0A0M1VTV6</accession>
<evidence type="ECO:0000256" key="6">
    <source>
        <dbReference type="ARBA" id="ARBA00022679"/>
    </source>
</evidence>
<dbReference type="HOGENOM" id="CLU_067442_3_0_0"/>
<dbReference type="InterPro" id="IPR015947">
    <property type="entry name" value="PUA-like_sf"/>
</dbReference>
<dbReference type="Pfam" id="PF20260">
    <property type="entry name" value="PUA_4"/>
    <property type="match status" value="1"/>
</dbReference>
<evidence type="ECO:0000256" key="3">
    <source>
        <dbReference type="ARBA" id="ARBA00022490"/>
    </source>
</evidence>
<sequence>MLSIVVTEVYDDYILVVDIGDINHIKNVFRKVKGDKIRAVDGANEYLCEIEKIDEKEIKLKILEKIKDSFSLDIEIDAGISILKGDKMDLTIQKLTELGINKIIPISVKRCVVKLDKKKDRWDIISKEALKQCQGVVPTAIDEIKKIDKLDLKDYDLILVPYENEKEIFIKDILRNLKVKPTKILYIIGAEGGFEKEEIDYLKENGAKIVSLGKRILRAETAAIVTGGVIINEFF</sequence>
<dbReference type="EC" id="2.1.1.193" evidence="10"/>
<dbReference type="InterPro" id="IPR029028">
    <property type="entry name" value="Alpha/beta_knot_MTases"/>
</dbReference>
<dbReference type="GO" id="GO:0005737">
    <property type="term" value="C:cytoplasm"/>
    <property type="evidence" value="ECO:0007669"/>
    <property type="project" value="UniProtKB-SubCell"/>
</dbReference>
<dbReference type="InterPro" id="IPR046886">
    <property type="entry name" value="RsmE_MTase_dom"/>
</dbReference>
<evidence type="ECO:0000259" key="11">
    <source>
        <dbReference type="Pfam" id="PF04452"/>
    </source>
</evidence>
<dbReference type="InterPro" id="IPR006700">
    <property type="entry name" value="RsmE"/>
</dbReference>
<evidence type="ECO:0000313" key="14">
    <source>
        <dbReference type="Proteomes" id="UP000004925"/>
    </source>
</evidence>
<reference evidence="13 14" key="1">
    <citation type="submission" date="2011-10" db="EMBL/GenBank/DDBJ databases">
        <title>The Genome Sequence of Fusobacterium sp. 4_1_13.</title>
        <authorList>
            <consortium name="The Broad Institute Genome Sequencing Platform"/>
            <person name="Earl A."/>
            <person name="Ward D."/>
            <person name="Feldgarden M."/>
            <person name="Gevers D."/>
            <person name="Strauss J."/>
            <person name="Ambrose C."/>
            <person name="Allen-Vercoe E."/>
            <person name="Young S.K."/>
            <person name="Zeng Q."/>
            <person name="Gargeya S."/>
            <person name="Fitzgerald M."/>
            <person name="Haas B."/>
            <person name="Abouelleil A."/>
            <person name="Alvarado L."/>
            <person name="Arachchi H.M."/>
            <person name="Berlin A."/>
            <person name="Brown A."/>
            <person name="Chapman S.B."/>
            <person name="Chen Z."/>
            <person name="Dunbar C."/>
            <person name="Freedman E."/>
            <person name="Gearin G."/>
            <person name="Goldberg J."/>
            <person name="Griggs A."/>
            <person name="Gujja S."/>
            <person name="Heiman D."/>
            <person name="Howarth C."/>
            <person name="Larson L."/>
            <person name="Lui A."/>
            <person name="MacDonald P.J."/>
            <person name="Montmayeur A."/>
            <person name="Murphy C."/>
            <person name="Neiman D."/>
            <person name="Pearson M."/>
            <person name="Priest M."/>
            <person name="Roberts A."/>
            <person name="Saif S."/>
            <person name="Shea T."/>
            <person name="Shenoy N."/>
            <person name="Sisk P."/>
            <person name="Stolte C."/>
            <person name="Sykes S."/>
            <person name="Wortman J."/>
            <person name="Nusbaum C."/>
            <person name="Birren B."/>
        </authorList>
    </citation>
    <scope>NUCLEOTIDE SEQUENCE [LARGE SCALE GENOMIC DNA]</scope>
    <source>
        <strain evidence="13 14">4_1_13</strain>
    </source>
</reference>
<comment type="caution">
    <text evidence="13">The sequence shown here is derived from an EMBL/GenBank/DDBJ whole genome shotgun (WGS) entry which is preliminary data.</text>
</comment>
<keyword evidence="3 10" id="KW-0963">Cytoplasm</keyword>
<keyword evidence="6 10" id="KW-0808">Transferase</keyword>
<comment type="subcellular location">
    <subcellularLocation>
        <location evidence="1 10">Cytoplasm</location>
    </subcellularLocation>
</comment>
<dbReference type="PIRSF" id="PIRSF015601">
    <property type="entry name" value="MTase_slr0722"/>
    <property type="match status" value="1"/>
</dbReference>
<dbReference type="GO" id="GO:0070475">
    <property type="term" value="P:rRNA base methylation"/>
    <property type="evidence" value="ECO:0007669"/>
    <property type="project" value="TreeGrafter"/>
</dbReference>
<keyword evidence="7 10" id="KW-0949">S-adenosyl-L-methionine</keyword>
<evidence type="ECO:0000256" key="8">
    <source>
        <dbReference type="ARBA" id="ARBA00025699"/>
    </source>
</evidence>
<feature type="domain" description="Ribosomal RNA small subunit methyltransferase E PUA-like" evidence="12">
    <location>
        <begin position="21"/>
        <end position="63"/>
    </location>
</feature>
<dbReference type="SUPFAM" id="SSF88697">
    <property type="entry name" value="PUA domain-like"/>
    <property type="match status" value="1"/>
</dbReference>
<comment type="function">
    <text evidence="8 10">Specifically methylates the N3 position of the uracil ring of uridine 1498 (m3U1498) in 16S rRNA. Acts on the fully assembled 30S ribosomal subunit.</text>
</comment>
<proteinExistence type="inferred from homology"/>
<dbReference type="Pfam" id="PF04452">
    <property type="entry name" value="Methyltrans_RNA"/>
    <property type="match status" value="1"/>
</dbReference>
<dbReference type="RefSeq" id="WP_008799580.1">
    <property type="nucleotide sequence ID" value="NZ_KQ235737.1"/>
</dbReference>
<dbReference type="PANTHER" id="PTHR30027:SF3">
    <property type="entry name" value="16S RRNA (URACIL(1498)-N(3))-METHYLTRANSFERASE"/>
    <property type="match status" value="1"/>
</dbReference>
<dbReference type="InterPro" id="IPR046887">
    <property type="entry name" value="RsmE_PUA-like"/>
</dbReference>
<evidence type="ECO:0000313" key="13">
    <source>
        <dbReference type="EMBL" id="EEO40072.1"/>
    </source>
</evidence>
<dbReference type="Gene3D" id="3.40.1280.10">
    <property type="match status" value="1"/>
</dbReference>
<dbReference type="GO" id="GO:0070042">
    <property type="term" value="F:rRNA (uridine-N3-)-methyltransferase activity"/>
    <property type="evidence" value="ECO:0007669"/>
    <property type="project" value="TreeGrafter"/>
</dbReference>
<name>A0A0M1VTV6_FUSVC</name>
<dbReference type="PANTHER" id="PTHR30027">
    <property type="entry name" value="RIBOSOMAL RNA SMALL SUBUNIT METHYLTRANSFERASE E"/>
    <property type="match status" value="1"/>
</dbReference>
<dbReference type="eggNOG" id="COG1385">
    <property type="taxonomic scope" value="Bacteria"/>
</dbReference>
<comment type="catalytic activity">
    <reaction evidence="9 10">
        <text>uridine(1498) in 16S rRNA + S-adenosyl-L-methionine = N(3)-methyluridine(1498) in 16S rRNA + S-adenosyl-L-homocysteine + H(+)</text>
        <dbReference type="Rhea" id="RHEA:42920"/>
        <dbReference type="Rhea" id="RHEA-COMP:10283"/>
        <dbReference type="Rhea" id="RHEA-COMP:10284"/>
        <dbReference type="ChEBI" id="CHEBI:15378"/>
        <dbReference type="ChEBI" id="CHEBI:57856"/>
        <dbReference type="ChEBI" id="CHEBI:59789"/>
        <dbReference type="ChEBI" id="CHEBI:65315"/>
        <dbReference type="ChEBI" id="CHEBI:74502"/>
        <dbReference type="EC" id="2.1.1.193"/>
    </reaction>
</comment>
<dbReference type="NCBIfam" id="TIGR00046">
    <property type="entry name" value="RsmE family RNA methyltransferase"/>
    <property type="match status" value="1"/>
</dbReference>
<organism evidence="13 14">
    <name type="scientific">Fusobacterium vincentii 4_1_13</name>
    <dbReference type="NCBI Taxonomy" id="469606"/>
    <lineage>
        <taxon>Bacteria</taxon>
        <taxon>Fusobacteriati</taxon>
        <taxon>Fusobacteriota</taxon>
        <taxon>Fusobacteriia</taxon>
        <taxon>Fusobacteriales</taxon>
        <taxon>Fusobacteriaceae</taxon>
        <taxon>Fusobacterium</taxon>
    </lineage>
</organism>
<evidence type="ECO:0000256" key="5">
    <source>
        <dbReference type="ARBA" id="ARBA00022603"/>
    </source>
</evidence>
<evidence type="ECO:0000256" key="9">
    <source>
        <dbReference type="ARBA" id="ARBA00047944"/>
    </source>
</evidence>
<evidence type="ECO:0000259" key="12">
    <source>
        <dbReference type="Pfam" id="PF20260"/>
    </source>
</evidence>
<gene>
    <name evidence="13" type="ORF">FSCG_00785</name>
</gene>
<evidence type="ECO:0000256" key="7">
    <source>
        <dbReference type="ARBA" id="ARBA00022691"/>
    </source>
</evidence>
<feature type="domain" description="Ribosomal RNA small subunit methyltransferase E methyltransferase" evidence="11">
    <location>
        <begin position="74"/>
        <end position="229"/>
    </location>
</feature>
<dbReference type="SUPFAM" id="SSF75217">
    <property type="entry name" value="alpha/beta knot"/>
    <property type="match status" value="1"/>
</dbReference>
<evidence type="ECO:0000256" key="1">
    <source>
        <dbReference type="ARBA" id="ARBA00004496"/>
    </source>
</evidence>
<keyword evidence="5 10" id="KW-0489">Methyltransferase</keyword>
<dbReference type="InterPro" id="IPR029026">
    <property type="entry name" value="tRNA_m1G_MTases_N"/>
</dbReference>
<protein>
    <recommendedName>
        <fullName evidence="10">Ribosomal RNA small subunit methyltransferase E</fullName>
        <ecNumber evidence="10">2.1.1.193</ecNumber>
    </recommendedName>
</protein>
<evidence type="ECO:0000256" key="10">
    <source>
        <dbReference type="PIRNR" id="PIRNR015601"/>
    </source>
</evidence>